<keyword evidence="1" id="KW-0812">Transmembrane</keyword>
<sequence length="107" mass="12446">MDAFSSASLARVCDNCRARRRPGFLFSSLWLYLLLQFINAIINRLTCRMTIKKQLPAVLKHSWREDLDGRRKVTILEEISRSCKPLPPLLCLSAHQQFLFIVFKLPI</sequence>
<keyword evidence="1" id="KW-0472">Membrane</keyword>
<keyword evidence="1" id="KW-1133">Transmembrane helix</keyword>
<comment type="caution">
    <text evidence="2">The sequence shown here is derived from an EMBL/GenBank/DDBJ whole genome shotgun (WGS) entry which is preliminary data.</text>
</comment>
<gene>
    <name evidence="2" type="ORF">J5N97_002975</name>
</gene>
<name>A0A9D5HPX6_9LILI</name>
<dbReference type="Proteomes" id="UP001085076">
    <property type="component" value="Miscellaneous, Linkage group lg01"/>
</dbReference>
<keyword evidence="3" id="KW-1185">Reference proteome</keyword>
<accession>A0A9D5HPX6</accession>
<organism evidence="2 3">
    <name type="scientific">Dioscorea zingiberensis</name>
    <dbReference type="NCBI Taxonomy" id="325984"/>
    <lineage>
        <taxon>Eukaryota</taxon>
        <taxon>Viridiplantae</taxon>
        <taxon>Streptophyta</taxon>
        <taxon>Embryophyta</taxon>
        <taxon>Tracheophyta</taxon>
        <taxon>Spermatophyta</taxon>
        <taxon>Magnoliopsida</taxon>
        <taxon>Liliopsida</taxon>
        <taxon>Dioscoreales</taxon>
        <taxon>Dioscoreaceae</taxon>
        <taxon>Dioscorea</taxon>
    </lineage>
</organism>
<protein>
    <submittedName>
        <fullName evidence="2">Uncharacterized protein</fullName>
    </submittedName>
</protein>
<reference evidence="2" key="1">
    <citation type="submission" date="2021-03" db="EMBL/GenBank/DDBJ databases">
        <authorList>
            <person name="Li Z."/>
            <person name="Yang C."/>
        </authorList>
    </citation>
    <scope>NUCLEOTIDE SEQUENCE</scope>
    <source>
        <strain evidence="2">Dzin_1.0</strain>
        <tissue evidence="2">Leaf</tissue>
    </source>
</reference>
<dbReference type="EMBL" id="JAGGNH010000001">
    <property type="protein sequence ID" value="KAJ0984619.1"/>
    <property type="molecule type" value="Genomic_DNA"/>
</dbReference>
<evidence type="ECO:0000256" key="1">
    <source>
        <dbReference type="SAM" id="Phobius"/>
    </source>
</evidence>
<evidence type="ECO:0000313" key="3">
    <source>
        <dbReference type="Proteomes" id="UP001085076"/>
    </source>
</evidence>
<reference evidence="2" key="2">
    <citation type="journal article" date="2022" name="Hortic Res">
        <title>The genome of Dioscorea zingiberensis sheds light on the biosynthesis, origin and evolution of the medicinally important diosgenin saponins.</title>
        <authorList>
            <person name="Li Y."/>
            <person name="Tan C."/>
            <person name="Li Z."/>
            <person name="Guo J."/>
            <person name="Li S."/>
            <person name="Chen X."/>
            <person name="Wang C."/>
            <person name="Dai X."/>
            <person name="Yang H."/>
            <person name="Song W."/>
            <person name="Hou L."/>
            <person name="Xu J."/>
            <person name="Tong Z."/>
            <person name="Xu A."/>
            <person name="Yuan X."/>
            <person name="Wang W."/>
            <person name="Yang Q."/>
            <person name="Chen L."/>
            <person name="Sun Z."/>
            <person name="Wang K."/>
            <person name="Pan B."/>
            <person name="Chen J."/>
            <person name="Bao Y."/>
            <person name="Liu F."/>
            <person name="Qi X."/>
            <person name="Gang D.R."/>
            <person name="Wen J."/>
            <person name="Li J."/>
        </authorList>
    </citation>
    <scope>NUCLEOTIDE SEQUENCE</scope>
    <source>
        <strain evidence="2">Dzin_1.0</strain>
    </source>
</reference>
<feature type="transmembrane region" description="Helical" evidence="1">
    <location>
        <begin position="24"/>
        <end position="42"/>
    </location>
</feature>
<dbReference type="AlphaFoldDB" id="A0A9D5HPX6"/>
<evidence type="ECO:0000313" key="2">
    <source>
        <dbReference type="EMBL" id="KAJ0984619.1"/>
    </source>
</evidence>
<proteinExistence type="predicted"/>